<keyword evidence="1" id="KW-0812">Transmembrane</keyword>
<keyword evidence="1" id="KW-0472">Membrane</keyword>
<evidence type="ECO:0000256" key="1">
    <source>
        <dbReference type="SAM" id="Phobius"/>
    </source>
</evidence>
<evidence type="ECO:0000313" key="2">
    <source>
        <dbReference type="EMBL" id="MDT0649471.1"/>
    </source>
</evidence>
<evidence type="ECO:0000313" key="3">
    <source>
        <dbReference type="Proteomes" id="UP001248819"/>
    </source>
</evidence>
<comment type="caution">
    <text evidence="2">The sequence shown here is derived from an EMBL/GenBank/DDBJ whole genome shotgun (WGS) entry which is preliminary data.</text>
</comment>
<name>A0ABU3CT38_9FLAO</name>
<dbReference type="Proteomes" id="UP001248819">
    <property type="component" value="Unassembled WGS sequence"/>
</dbReference>
<dbReference type="RefSeq" id="WP_311483632.1">
    <property type="nucleotide sequence ID" value="NZ_JAVRHP010000016.1"/>
</dbReference>
<accession>A0ABU3CT38</accession>
<protein>
    <recommendedName>
        <fullName evidence="4">Hydrolase</fullName>
    </recommendedName>
</protein>
<feature type="transmembrane region" description="Helical" evidence="1">
    <location>
        <begin position="6"/>
        <end position="22"/>
    </location>
</feature>
<proteinExistence type="predicted"/>
<evidence type="ECO:0008006" key="4">
    <source>
        <dbReference type="Google" id="ProtNLM"/>
    </source>
</evidence>
<reference evidence="2 3" key="1">
    <citation type="submission" date="2023-09" db="EMBL/GenBank/DDBJ databases">
        <authorList>
            <person name="Rey-Velasco X."/>
        </authorList>
    </citation>
    <scope>NUCLEOTIDE SEQUENCE [LARGE SCALE GENOMIC DNA]</scope>
    <source>
        <strain evidence="2 3">F297</strain>
    </source>
</reference>
<keyword evidence="1" id="KW-1133">Transmembrane helix</keyword>
<dbReference type="EMBL" id="JAVRHP010000016">
    <property type="protein sequence ID" value="MDT0649471.1"/>
    <property type="molecule type" value="Genomic_DNA"/>
</dbReference>
<sequence>MRSKILMYLFIFTLLFTIFIYVNDKKILDARDASIAGLETQVSLLEAELDSLKMTNIEPDYFSIDRNEEALYFFEERGISPEGVKTKIQDKLISGNSATEDNPFVPFAGMEGTMRINKIKIINHKWVLADFTDGTYWGEVFFTYTVEENGEISLLPEESFLYPVN</sequence>
<organism evidence="2 3">
    <name type="scientific">Autumnicola edwardsiae</name>
    <dbReference type="NCBI Taxonomy" id="3075594"/>
    <lineage>
        <taxon>Bacteria</taxon>
        <taxon>Pseudomonadati</taxon>
        <taxon>Bacteroidota</taxon>
        <taxon>Flavobacteriia</taxon>
        <taxon>Flavobacteriales</taxon>
        <taxon>Flavobacteriaceae</taxon>
        <taxon>Autumnicola</taxon>
    </lineage>
</organism>
<keyword evidence="3" id="KW-1185">Reference proteome</keyword>
<gene>
    <name evidence="2" type="ORF">RM529_04910</name>
</gene>